<feature type="region of interest" description="Disordered" evidence="1">
    <location>
        <begin position="100"/>
        <end position="127"/>
    </location>
</feature>
<keyword evidence="3" id="KW-0645">Protease</keyword>
<gene>
    <name evidence="4" type="ORF">IV203_020730</name>
    <name evidence="3" type="ORF">IV203_021580</name>
</gene>
<dbReference type="EMBL" id="JAGRRH010000052">
    <property type="protein sequence ID" value="KAG7338648.1"/>
    <property type="molecule type" value="Genomic_DNA"/>
</dbReference>
<accession>A0A9K3K7Z7</accession>
<reference evidence="3" key="2">
    <citation type="submission" date="2021-04" db="EMBL/GenBank/DDBJ databases">
        <authorList>
            <person name="Podell S."/>
        </authorList>
    </citation>
    <scope>NUCLEOTIDE SEQUENCE</scope>
    <source>
        <strain evidence="3">Hildebrandi</strain>
    </source>
</reference>
<feature type="chain" id="PRO_5039844342" evidence="2">
    <location>
        <begin position="25"/>
        <end position="459"/>
    </location>
</feature>
<evidence type="ECO:0000256" key="2">
    <source>
        <dbReference type="SAM" id="SignalP"/>
    </source>
</evidence>
<evidence type="ECO:0000313" key="3">
    <source>
        <dbReference type="EMBL" id="KAG7338648.1"/>
    </source>
</evidence>
<dbReference type="GO" id="GO:0006508">
    <property type="term" value="P:proteolysis"/>
    <property type="evidence" value="ECO:0007669"/>
    <property type="project" value="UniProtKB-KW"/>
</dbReference>
<dbReference type="OrthoDB" id="44969at2759"/>
<reference evidence="3" key="1">
    <citation type="journal article" date="2021" name="Sci. Rep.">
        <title>Diploid genomic architecture of Nitzschia inconspicua, an elite biomass production diatom.</title>
        <authorList>
            <person name="Oliver A."/>
            <person name="Podell S."/>
            <person name="Pinowska A."/>
            <person name="Traller J.C."/>
            <person name="Smith S.R."/>
            <person name="McClure R."/>
            <person name="Beliaev A."/>
            <person name="Bohutskyi P."/>
            <person name="Hill E.A."/>
            <person name="Rabines A."/>
            <person name="Zheng H."/>
            <person name="Allen L.Z."/>
            <person name="Kuo A."/>
            <person name="Grigoriev I.V."/>
            <person name="Allen A.E."/>
            <person name="Hazlebeck D."/>
            <person name="Allen E.E."/>
        </authorList>
    </citation>
    <scope>NUCLEOTIDE SEQUENCE</scope>
    <source>
        <strain evidence="3">Hildebrandi</strain>
    </source>
</reference>
<keyword evidence="3" id="KW-0378">Hydrolase</keyword>
<protein>
    <submittedName>
        <fullName evidence="3">Aspartyl protease</fullName>
    </submittedName>
</protein>
<dbReference type="Pfam" id="PF13650">
    <property type="entry name" value="Asp_protease_2"/>
    <property type="match status" value="2"/>
</dbReference>
<dbReference type="Proteomes" id="UP000693970">
    <property type="component" value="Unassembled WGS sequence"/>
</dbReference>
<evidence type="ECO:0000313" key="5">
    <source>
        <dbReference type="Proteomes" id="UP000693970"/>
    </source>
</evidence>
<keyword evidence="2" id="KW-0732">Signal</keyword>
<organism evidence="3 5">
    <name type="scientific">Nitzschia inconspicua</name>
    <dbReference type="NCBI Taxonomy" id="303405"/>
    <lineage>
        <taxon>Eukaryota</taxon>
        <taxon>Sar</taxon>
        <taxon>Stramenopiles</taxon>
        <taxon>Ochrophyta</taxon>
        <taxon>Bacillariophyta</taxon>
        <taxon>Bacillariophyceae</taxon>
        <taxon>Bacillariophycidae</taxon>
        <taxon>Bacillariales</taxon>
        <taxon>Bacillariaceae</taxon>
        <taxon>Nitzschia</taxon>
    </lineage>
</organism>
<comment type="caution">
    <text evidence="3">The sequence shown here is derived from an EMBL/GenBank/DDBJ whole genome shotgun (WGS) entry which is preliminary data.</text>
</comment>
<feature type="signal peptide" evidence="2">
    <location>
        <begin position="1"/>
        <end position="24"/>
    </location>
</feature>
<evidence type="ECO:0000313" key="4">
    <source>
        <dbReference type="EMBL" id="KAG7342786.1"/>
    </source>
</evidence>
<proteinExistence type="predicted"/>
<sequence length="459" mass="50253">MIRLFVICCWCLHSTSVFTGMTNAFVVVQSGAKGRSMSQWSIRCRATESSSNTVRDDDVTPFEDEIRSMRVREIKTELERLKIPTVDVFDKEELVRRLVEARRTKHPKPSSDLQDNERNSSRSTQNVTDEGVIVSPLYFTTVDAGRRSAGVEIQSSDKPFATLQIQAWSKNNNDQSFQLHLLLDTACSGLVLRPSAVKQHNLPELSTPVTMTGAGGTVGATGLTEIEKFTIQTLSNTEKPRIFGPIPAAVQDIGGLPSSLDGIIGLSFLSRFSCVEMDFSSGTVTFFSGENPNSRTSEHDLLGRATMVYIPTLGLYSVEVYLGDKGPVRMLVDSGASSTFLNWKGVADLGLSRDDNLLQLQTRAFGAVGSDNVAMELTHRVTVGSTLKIGSNGRKSEPGISLTAISRNLRIEVGDIAILEQLQNENVGGILGVDALMRCSKVRFRFGNGLTKNDLEMYR</sequence>
<dbReference type="GO" id="GO:0008233">
    <property type="term" value="F:peptidase activity"/>
    <property type="evidence" value="ECO:0007669"/>
    <property type="project" value="UniProtKB-KW"/>
</dbReference>
<dbReference type="AlphaFoldDB" id="A0A9K3K7Z7"/>
<name>A0A9K3K7Z7_9STRA</name>
<evidence type="ECO:0000256" key="1">
    <source>
        <dbReference type="SAM" id="MobiDB-lite"/>
    </source>
</evidence>
<dbReference type="EMBL" id="JAGRRH010000024">
    <property type="protein sequence ID" value="KAG7342786.1"/>
    <property type="molecule type" value="Genomic_DNA"/>
</dbReference>
<keyword evidence="5" id="KW-1185">Reference proteome</keyword>